<proteinExistence type="predicted"/>
<comment type="caution">
    <text evidence="8">The sequence shown here is derived from an EMBL/GenBank/DDBJ whole genome shotgun (WGS) entry which is preliminary data.</text>
</comment>
<dbReference type="Pfam" id="PF12894">
    <property type="entry name" value="ANAPC4_WD40"/>
    <property type="match status" value="1"/>
</dbReference>
<keyword evidence="4" id="KW-0966">Cell projection</keyword>
<dbReference type="SUPFAM" id="SSF47473">
    <property type="entry name" value="EF-hand"/>
    <property type="match status" value="1"/>
</dbReference>
<dbReference type="InterPro" id="IPR015943">
    <property type="entry name" value="WD40/YVTN_repeat-like_dom_sf"/>
</dbReference>
<name>A0A8S2R624_9BILA</name>
<reference evidence="8" key="1">
    <citation type="submission" date="2021-02" db="EMBL/GenBank/DDBJ databases">
        <authorList>
            <person name="Nowell W R."/>
        </authorList>
    </citation>
    <scope>NUCLEOTIDE SEQUENCE</scope>
</reference>
<evidence type="ECO:0000259" key="7">
    <source>
        <dbReference type="Pfam" id="PF12894"/>
    </source>
</evidence>
<feature type="domain" description="Anaphase-promoting complex subunit 4-like WD40" evidence="7">
    <location>
        <begin position="140"/>
        <end position="217"/>
    </location>
</feature>
<dbReference type="SUPFAM" id="SSF50978">
    <property type="entry name" value="WD40 repeat-like"/>
    <property type="match status" value="1"/>
</dbReference>
<keyword evidence="2" id="KW-0853">WD repeat</keyword>
<evidence type="ECO:0000256" key="1">
    <source>
        <dbReference type="ARBA" id="ARBA00004138"/>
    </source>
</evidence>
<evidence type="ECO:0000313" key="8">
    <source>
        <dbReference type="EMBL" id="CAF4147404.1"/>
    </source>
</evidence>
<dbReference type="Gene3D" id="2.130.10.10">
    <property type="entry name" value="YVTN repeat-like/Quinoprotein amine dehydrogenase"/>
    <property type="match status" value="1"/>
</dbReference>
<dbReference type="PANTHER" id="PTHR13720">
    <property type="entry name" value="WD-40 REPEAT PROTEIN"/>
    <property type="match status" value="1"/>
</dbReference>
<feature type="compositionally biased region" description="Low complexity" evidence="6">
    <location>
        <begin position="594"/>
        <end position="635"/>
    </location>
</feature>
<dbReference type="InterPro" id="IPR024977">
    <property type="entry name" value="Apc4-like_WD40_dom"/>
</dbReference>
<dbReference type="InterPro" id="IPR011992">
    <property type="entry name" value="EF-hand-dom_pair"/>
</dbReference>
<evidence type="ECO:0000256" key="3">
    <source>
        <dbReference type="ARBA" id="ARBA00022737"/>
    </source>
</evidence>
<dbReference type="GO" id="GO:0031514">
    <property type="term" value="C:motile cilium"/>
    <property type="evidence" value="ECO:0007669"/>
    <property type="project" value="TreeGrafter"/>
</dbReference>
<evidence type="ECO:0000313" key="9">
    <source>
        <dbReference type="Proteomes" id="UP000681967"/>
    </source>
</evidence>
<evidence type="ECO:0000256" key="5">
    <source>
        <dbReference type="ARBA" id="ARBA00040994"/>
    </source>
</evidence>
<protein>
    <recommendedName>
        <fullName evidence="5">Cilia- and flagella-associated protein 251</fullName>
    </recommendedName>
</protein>
<dbReference type="InterPro" id="IPR050630">
    <property type="entry name" value="WD_repeat_EMAP"/>
</dbReference>
<dbReference type="Proteomes" id="UP000681967">
    <property type="component" value="Unassembled WGS sequence"/>
</dbReference>
<dbReference type="SMART" id="SM00320">
    <property type="entry name" value="WD40"/>
    <property type="match status" value="5"/>
</dbReference>
<dbReference type="Gene3D" id="1.10.238.10">
    <property type="entry name" value="EF-hand"/>
    <property type="match status" value="1"/>
</dbReference>
<dbReference type="AlphaFoldDB" id="A0A8S2R624"/>
<dbReference type="Pfam" id="PF00400">
    <property type="entry name" value="WD40"/>
    <property type="match status" value="1"/>
</dbReference>
<evidence type="ECO:0000256" key="4">
    <source>
        <dbReference type="ARBA" id="ARBA00023273"/>
    </source>
</evidence>
<evidence type="ECO:0000256" key="2">
    <source>
        <dbReference type="ARBA" id="ARBA00022574"/>
    </source>
</evidence>
<sequence length="635" mass="72991">MNKRALKLCEPQRKAITVLVATNDLVVTGDSDGVIRFFDQELKLRMWFEHFRVGPIQSISFTYTTSDYAPPYMSSNLAHKHNESTLAQPPFASFDFTISSSHAVIAHVTQSGQQISIIKRDSSTAIYALDTHPFDHKLCFANASGRLQLWDYQQKTIITSVQHTHDNAITQLRYNHNASFIAVGYANGQLTLCDALSLESILKAPFHYAKTTILFIEFSQTSTYLATAEDDYTVSVYRQNLNSEDITKMCRKTILGPTFGSPLRKIGILPKLDEDSNEEYIYFMTTDKIGLQRLPLTGNPYDQMAIIAHPNRVSDVRSSYDGQYLFTSGGLDNVVHMLRVNPEVLQAQAQLGGKDLIPFYKLLEGGRDGEIFREMQELFYYSQLRYQDINRFDRREVTAKIPLSEIPFVMRALGYYPTEQEIDDMLNEVKFSTYVDTNTYVENIDLNDFIKLYINHRPAFGLNPSDLYHAFSAIANQWDHGNGQPQMNRENLLYLLQQYGEHINDYEMADCLSNLLHLNNESTEMFDTMNAEDACQFIENQLPEYVTIQTFMEDLLKMPSQYVDQVMFSVKAQQRHRSSIAFPKEKKNQYSIEQQKQQQQQQQHQQQQHPQQVQQRLRSAMTSTTRSTTSASNDS</sequence>
<dbReference type="PANTHER" id="PTHR13720:SF13">
    <property type="entry name" value="CILIA- AND FLAGELLA-ASSOCIATED PROTEIN 251"/>
    <property type="match status" value="1"/>
</dbReference>
<dbReference type="InterPro" id="IPR036322">
    <property type="entry name" value="WD40_repeat_dom_sf"/>
</dbReference>
<organism evidence="8 9">
    <name type="scientific">Rotaria magnacalcarata</name>
    <dbReference type="NCBI Taxonomy" id="392030"/>
    <lineage>
        <taxon>Eukaryota</taxon>
        <taxon>Metazoa</taxon>
        <taxon>Spiralia</taxon>
        <taxon>Gnathifera</taxon>
        <taxon>Rotifera</taxon>
        <taxon>Eurotatoria</taxon>
        <taxon>Bdelloidea</taxon>
        <taxon>Philodinida</taxon>
        <taxon>Philodinidae</taxon>
        <taxon>Rotaria</taxon>
    </lineage>
</organism>
<gene>
    <name evidence="8" type="ORF">BYL167_LOCUS21351</name>
</gene>
<feature type="region of interest" description="Disordered" evidence="6">
    <location>
        <begin position="579"/>
        <end position="635"/>
    </location>
</feature>
<comment type="subcellular location">
    <subcellularLocation>
        <location evidence="1">Cell projection</location>
        <location evidence="1">Cilium</location>
    </subcellularLocation>
</comment>
<accession>A0A8S2R624</accession>
<evidence type="ECO:0000256" key="6">
    <source>
        <dbReference type="SAM" id="MobiDB-lite"/>
    </source>
</evidence>
<dbReference type="EMBL" id="CAJOBH010009708">
    <property type="protein sequence ID" value="CAF4147404.1"/>
    <property type="molecule type" value="Genomic_DNA"/>
</dbReference>
<dbReference type="InterPro" id="IPR001680">
    <property type="entry name" value="WD40_rpt"/>
</dbReference>
<keyword evidence="3" id="KW-0677">Repeat</keyword>